<dbReference type="eggNOG" id="COG0310">
    <property type="taxonomic scope" value="Bacteria"/>
</dbReference>
<protein>
    <recommendedName>
        <fullName evidence="11">Cobalt transport protein CbiM</fullName>
    </recommendedName>
</protein>
<keyword evidence="6 8" id="KW-0472">Membrane</keyword>
<feature type="transmembrane region" description="Helical" evidence="8">
    <location>
        <begin position="93"/>
        <end position="111"/>
    </location>
</feature>
<keyword evidence="2" id="KW-0813">Transport</keyword>
<dbReference type="GO" id="GO:0005886">
    <property type="term" value="C:plasma membrane"/>
    <property type="evidence" value="ECO:0007669"/>
    <property type="project" value="UniProtKB-SubCell"/>
</dbReference>
<keyword evidence="5 8" id="KW-1133">Transmembrane helix</keyword>
<sequence length="276" mass="29511">MQDPDCPRNCKQRKRPARPEAVSQDTNHQSATAGKFRPFKCVGWTRKEVNMHIEPGVVDGAKMVLAYGTAAAAAGYSLKLINDDLKTHSVVSFALRSVIAAIGVFIFFEVFPHFAVGISEVHIILGTTLFLLLGSGPAALGLAGGLAIQGLFFAPSDVPMYFVNVSTLLFPLFAVDALAKRVIPQTTAYVDLRYVDVLKMSAVYQGGVVAWVAFWAIYGQGVGADNLSAVTSFGVAYLLVILIEPLADLAALAGAKGLRAMTDRGIFTHRLHNAAT</sequence>
<evidence type="ECO:0000256" key="8">
    <source>
        <dbReference type="SAM" id="Phobius"/>
    </source>
</evidence>
<name>Q16CP9_ROSDO</name>
<gene>
    <name evidence="9" type="ordered locus">RD1_0539</name>
</gene>
<evidence type="ECO:0000313" key="10">
    <source>
        <dbReference type="Proteomes" id="UP000007029"/>
    </source>
</evidence>
<evidence type="ECO:0000256" key="4">
    <source>
        <dbReference type="ARBA" id="ARBA00022692"/>
    </source>
</evidence>
<dbReference type="STRING" id="375451.RD1_0539"/>
<feature type="transmembrane region" description="Helical" evidence="8">
    <location>
        <begin position="160"/>
        <end position="179"/>
    </location>
</feature>
<feature type="region of interest" description="Disordered" evidence="7">
    <location>
        <begin position="1"/>
        <end position="31"/>
    </location>
</feature>
<keyword evidence="3" id="KW-1003">Cell membrane</keyword>
<evidence type="ECO:0000256" key="1">
    <source>
        <dbReference type="ARBA" id="ARBA00004651"/>
    </source>
</evidence>
<dbReference type="KEGG" id="rde:RD1_0539"/>
<feature type="transmembrane region" description="Helical" evidence="8">
    <location>
        <begin position="200"/>
        <end position="218"/>
    </location>
</feature>
<evidence type="ECO:0000256" key="2">
    <source>
        <dbReference type="ARBA" id="ARBA00022448"/>
    </source>
</evidence>
<accession>Q16CP9</accession>
<dbReference type="Pfam" id="PF01891">
    <property type="entry name" value="CbiM"/>
    <property type="match status" value="1"/>
</dbReference>
<proteinExistence type="predicted"/>
<dbReference type="GO" id="GO:0000041">
    <property type="term" value="P:transition metal ion transport"/>
    <property type="evidence" value="ECO:0007669"/>
    <property type="project" value="InterPro"/>
</dbReference>
<dbReference type="Gene3D" id="1.10.1760.20">
    <property type="match status" value="1"/>
</dbReference>
<keyword evidence="10" id="KW-1185">Reference proteome</keyword>
<keyword evidence="4 8" id="KW-0812">Transmembrane</keyword>
<evidence type="ECO:0000313" key="9">
    <source>
        <dbReference type="EMBL" id="ABG30244.1"/>
    </source>
</evidence>
<evidence type="ECO:0000256" key="3">
    <source>
        <dbReference type="ARBA" id="ARBA00022475"/>
    </source>
</evidence>
<evidence type="ECO:0000256" key="7">
    <source>
        <dbReference type="SAM" id="MobiDB-lite"/>
    </source>
</evidence>
<dbReference type="AlphaFoldDB" id="Q16CP9"/>
<comment type="subcellular location">
    <subcellularLocation>
        <location evidence="1">Cell membrane</location>
        <topology evidence="1">Multi-pass membrane protein</topology>
    </subcellularLocation>
</comment>
<evidence type="ECO:0000256" key="6">
    <source>
        <dbReference type="ARBA" id="ARBA00023136"/>
    </source>
</evidence>
<dbReference type="Proteomes" id="UP000007029">
    <property type="component" value="Chromosome"/>
</dbReference>
<feature type="transmembrane region" description="Helical" evidence="8">
    <location>
        <begin position="123"/>
        <end position="148"/>
    </location>
</feature>
<feature type="transmembrane region" description="Helical" evidence="8">
    <location>
        <begin position="230"/>
        <end position="255"/>
    </location>
</feature>
<evidence type="ECO:0008006" key="11">
    <source>
        <dbReference type="Google" id="ProtNLM"/>
    </source>
</evidence>
<evidence type="ECO:0000256" key="5">
    <source>
        <dbReference type="ARBA" id="ARBA00022989"/>
    </source>
</evidence>
<dbReference type="HOGENOM" id="CLU_082057_0_0_5"/>
<dbReference type="InterPro" id="IPR002751">
    <property type="entry name" value="CbiM/NikMN"/>
</dbReference>
<dbReference type="EMBL" id="CP000362">
    <property type="protein sequence ID" value="ABG30244.1"/>
    <property type="molecule type" value="Genomic_DNA"/>
</dbReference>
<organism evidence="9 10">
    <name type="scientific">Roseobacter denitrificans (strain ATCC 33942 / OCh 114)</name>
    <name type="common">Erythrobacter sp. (strain OCh 114)</name>
    <name type="synonym">Roseobacter denitrificans</name>
    <dbReference type="NCBI Taxonomy" id="375451"/>
    <lineage>
        <taxon>Bacteria</taxon>
        <taxon>Pseudomonadati</taxon>
        <taxon>Pseudomonadota</taxon>
        <taxon>Alphaproteobacteria</taxon>
        <taxon>Rhodobacterales</taxon>
        <taxon>Roseobacteraceae</taxon>
        <taxon>Roseobacter</taxon>
    </lineage>
</organism>
<reference evidence="9 10" key="1">
    <citation type="journal article" date="2007" name="J. Bacteriol.">
        <title>The complete genome sequence of Roseobacter denitrificans reveals a mixotrophic rather than photosynthetic metabolism.</title>
        <authorList>
            <person name="Swingley W.D."/>
            <person name="Sadekar S."/>
            <person name="Mastrian S.D."/>
            <person name="Matthies H.J."/>
            <person name="Hao J."/>
            <person name="Ramos H."/>
            <person name="Acharya C.R."/>
            <person name="Conrad A.L."/>
            <person name="Taylor H.L."/>
            <person name="Dejesa L.C."/>
            <person name="Shah M.K."/>
            <person name="O'huallachain M.E."/>
            <person name="Lince M.T."/>
            <person name="Blankenship R.E."/>
            <person name="Beatty J.T."/>
            <person name="Touchman J.W."/>
        </authorList>
    </citation>
    <scope>NUCLEOTIDE SEQUENCE [LARGE SCALE GENOMIC DNA]</scope>
    <source>
        <strain evidence="10">ATCC 33942 / OCh 114</strain>
    </source>
</reference>